<sequence>MKFETDEDRFAGYDVVLKQRGRGRWKWAVCTAAGEVAMSGSECSRAGARYRAERALFLLLCASASRMPAAGARRATG</sequence>
<dbReference type="RefSeq" id="WP_038959805.1">
    <property type="nucleotide sequence ID" value="NZ_CP066351.1"/>
</dbReference>
<evidence type="ECO:0000313" key="1">
    <source>
        <dbReference type="EMBL" id="MET4719368.1"/>
    </source>
</evidence>
<evidence type="ECO:0000313" key="2">
    <source>
        <dbReference type="Proteomes" id="UP001549291"/>
    </source>
</evidence>
<proteinExistence type="predicted"/>
<accession>A0ABV2RR21</accession>
<gene>
    <name evidence="1" type="ORF">ABIF63_003474</name>
</gene>
<dbReference type="Proteomes" id="UP001549291">
    <property type="component" value="Unassembled WGS sequence"/>
</dbReference>
<evidence type="ECO:0008006" key="3">
    <source>
        <dbReference type="Google" id="ProtNLM"/>
    </source>
</evidence>
<organism evidence="1 2">
    <name type="scientific">Bradyrhizobium japonicum</name>
    <dbReference type="NCBI Taxonomy" id="375"/>
    <lineage>
        <taxon>Bacteria</taxon>
        <taxon>Pseudomonadati</taxon>
        <taxon>Pseudomonadota</taxon>
        <taxon>Alphaproteobacteria</taxon>
        <taxon>Hyphomicrobiales</taxon>
        <taxon>Nitrobacteraceae</taxon>
        <taxon>Bradyrhizobium</taxon>
    </lineage>
</organism>
<protein>
    <recommendedName>
        <fullName evidence="3">DUF1508 domain-containing protein</fullName>
    </recommendedName>
</protein>
<comment type="caution">
    <text evidence="1">The sequence shown here is derived from an EMBL/GenBank/DDBJ whole genome shotgun (WGS) entry which is preliminary data.</text>
</comment>
<name>A0ABV2RR21_BRAJP</name>
<dbReference type="EMBL" id="JBEPTQ010000002">
    <property type="protein sequence ID" value="MET4719368.1"/>
    <property type="molecule type" value="Genomic_DNA"/>
</dbReference>
<reference evidence="1 2" key="1">
    <citation type="submission" date="2024-06" db="EMBL/GenBank/DDBJ databases">
        <title>Genomic Encyclopedia of Type Strains, Phase V (KMG-V): Genome sequencing to study the core and pangenomes of soil and plant-associated prokaryotes.</title>
        <authorList>
            <person name="Whitman W."/>
        </authorList>
    </citation>
    <scope>NUCLEOTIDE SEQUENCE [LARGE SCALE GENOMIC DNA]</scope>
    <source>
        <strain evidence="1 2">USDA 160</strain>
    </source>
</reference>
<keyword evidence="2" id="KW-1185">Reference proteome</keyword>